<feature type="region of interest" description="Disordered" evidence="1">
    <location>
        <begin position="194"/>
        <end position="230"/>
    </location>
</feature>
<evidence type="ECO:0008006" key="4">
    <source>
        <dbReference type="Google" id="ProtNLM"/>
    </source>
</evidence>
<keyword evidence="3" id="KW-1185">Reference proteome</keyword>
<dbReference type="RefSeq" id="WP_179909693.1">
    <property type="nucleotide sequence ID" value="NZ_CP058910.1"/>
</dbReference>
<feature type="compositionally biased region" description="Low complexity" evidence="1">
    <location>
        <begin position="14"/>
        <end position="26"/>
    </location>
</feature>
<feature type="compositionally biased region" description="Acidic residues" evidence="1">
    <location>
        <begin position="928"/>
        <end position="945"/>
    </location>
</feature>
<dbReference type="InterPro" id="IPR051162">
    <property type="entry name" value="T4SS_component"/>
</dbReference>
<name>A0A7D5T8F0_9EURY</name>
<evidence type="ECO:0000256" key="1">
    <source>
        <dbReference type="SAM" id="MobiDB-lite"/>
    </source>
</evidence>
<accession>A0A7D5T8F0</accession>
<evidence type="ECO:0000313" key="2">
    <source>
        <dbReference type="EMBL" id="QLH79829.1"/>
    </source>
</evidence>
<sequence>MASDAPDGGDEQPATDTTPAVPVPVADEIRTDESASMADRIEPRPYIEIRPAETSVDPTAVTRAMRRIEALLADRTQTGVLRTIRGKRREPLVEWVIVSDGRPDPQLRYLVGTNDAELIEDLRGLLRQCFPSTYELRDVTWHPRYVEEFLPIADPKTGGHSITFPTGEVLDTTVTPYVAGVDYYGQTKRSRDWQTPLTPFADRTASTRRSKSSSRRSNRSGSEHDGSHGPSLAALIETMSNASVPVVYQLVCQSYGDWSGQADEYRAELEDGTASLGGRFWKAVSPRTEEERERYTPPASNRKRIEAIDERDPQRTLRVSARAVALTRTDKQRAETVARQLTTALSGVDGPYHEIRGEVVTDADLKPLGETPPGTALFEDLLERTVHPETYESVANKLPCNQFRSRGIVVAPAELPGLCLVDGTDLTPDGTRALATRPIEQTALMLPPPQQLMRYTPPGMALCMPLTHDRQPYGQPFYLRPSHQDRHLVVVGDTGSGKSVLLEGGIVTNAAATDGPEILFDYKGGGTAEEYLRAHYAEYGDLDDVRYFDLSRVLPAFSFFDIEPLLEAGVPREEARSRKANHYAEILKGVMGAEAYGKAAESVKAIRNHIRALYDPVHGSDVISHADLYDALQRTQRGEAMPSTTDETLTDYFNGLDERDRDVFNSILGGAVGRVETIATDGRLAPVFEHTPAEGADDGPESTQPSFNFTELIDEDTVVIFDFAGMDGTVKRTLTLVILSNCWTALKAREQRRDYADEDPPQVNLYLEEARDIGATKLLDTLLSEGRSFGLSLALGLQFLEQLDSPDPDRDTYQEALNETATFVVGNVAVDTDLSRVLATDAMSPEAVDRRLTGMSRGEWLVRPGTEFGERTVRPFLAQSLAAPAGHPASDDPLSEAEERAFQAAFAEVRERTAETAGLRQHDAVESTPDDEASDEADGEADTTDAETAQSAEPIHPDLRTDTLLPHTRRMPDCVAYNDRADALCCDRCDNRYDPSIDGMIRAIECCHTLEVVDTDDIPVCECNLKLSAEEILASEWSLTQLLFVQTVYNAEQRRYDPPEYDLKTDSMLRLEEYVGIDREQLQPLLDADLVRHDTDHPHRMYSVSPAGRDAIGESYRRGVDYGHGRGDLEESSEHVFGVELGIELLEEQYRDDPESAVETVSPYHELQEGSLPAAAFMGDGADLDADDGGYDRRRLDVAGLDSEGNVVVTVEVERINNDVHRAVPEDYDKMAACDPEEAIWIVMSRTDGHQVLSVLNDPPEGDPRVEKTYSPNTPPQQFRIDRPGMTAIYPAEYVRDTLLE</sequence>
<dbReference type="EMBL" id="CP058910">
    <property type="protein sequence ID" value="QLH79829.1"/>
    <property type="molecule type" value="Genomic_DNA"/>
</dbReference>
<dbReference type="PANTHER" id="PTHR30121:SF6">
    <property type="entry name" value="SLR6007 PROTEIN"/>
    <property type="match status" value="1"/>
</dbReference>
<proteinExistence type="predicted"/>
<dbReference type="Gene3D" id="3.40.50.300">
    <property type="entry name" value="P-loop containing nucleotide triphosphate hydrolases"/>
    <property type="match status" value="2"/>
</dbReference>
<evidence type="ECO:0000313" key="3">
    <source>
        <dbReference type="Proteomes" id="UP000509667"/>
    </source>
</evidence>
<reference evidence="2 3" key="1">
    <citation type="submission" date="2020-07" db="EMBL/GenBank/DDBJ databases">
        <title>Halosimplex pelagicum sp. nov. and Halosimplex rubrum sp. nov., isolated from salted brown alga Laminaria, and emended description of the genus Halosimplex.</title>
        <authorList>
            <person name="Cui H."/>
        </authorList>
    </citation>
    <scope>NUCLEOTIDE SEQUENCE [LARGE SCALE GENOMIC DNA]</scope>
    <source>
        <strain evidence="2 3">R27</strain>
    </source>
</reference>
<feature type="region of interest" description="Disordered" evidence="1">
    <location>
        <begin position="1"/>
        <end position="43"/>
    </location>
</feature>
<feature type="compositionally biased region" description="Basic and acidic residues" evidence="1">
    <location>
        <begin position="912"/>
        <end position="925"/>
    </location>
</feature>
<dbReference type="KEGG" id="hrr:HZS55_22140"/>
<feature type="compositionally biased region" description="Basic and acidic residues" evidence="1">
    <location>
        <begin position="27"/>
        <end position="43"/>
    </location>
</feature>
<organism evidence="2 3">
    <name type="scientific">Halosimplex rubrum</name>
    <dbReference type="NCBI Taxonomy" id="869889"/>
    <lineage>
        <taxon>Archaea</taxon>
        <taxon>Methanobacteriati</taxon>
        <taxon>Methanobacteriota</taxon>
        <taxon>Stenosarchaea group</taxon>
        <taxon>Halobacteria</taxon>
        <taxon>Halobacteriales</taxon>
        <taxon>Haloarculaceae</taxon>
        <taxon>Halosimplex</taxon>
    </lineage>
</organism>
<dbReference type="InterPro" id="IPR027417">
    <property type="entry name" value="P-loop_NTPase"/>
</dbReference>
<gene>
    <name evidence="2" type="ORF">HZS55_22140</name>
</gene>
<feature type="region of interest" description="Disordered" evidence="1">
    <location>
        <begin position="912"/>
        <end position="960"/>
    </location>
</feature>
<dbReference type="GeneID" id="56080625"/>
<dbReference type="OrthoDB" id="214394at2157"/>
<protein>
    <recommendedName>
        <fullName evidence="4">ATP-binding protein</fullName>
    </recommendedName>
</protein>
<dbReference type="Proteomes" id="UP000509667">
    <property type="component" value="Chromosome"/>
</dbReference>
<dbReference type="SUPFAM" id="SSF52540">
    <property type="entry name" value="P-loop containing nucleoside triphosphate hydrolases"/>
    <property type="match status" value="1"/>
</dbReference>
<dbReference type="PANTHER" id="PTHR30121">
    <property type="entry name" value="UNCHARACTERIZED PROTEIN YJGR-RELATED"/>
    <property type="match status" value="1"/>
</dbReference>
<dbReference type="CDD" id="cd01127">
    <property type="entry name" value="TrwB_TraG_TraD_VirD4"/>
    <property type="match status" value="1"/>
</dbReference>
<feature type="compositionally biased region" description="Basic residues" evidence="1">
    <location>
        <begin position="206"/>
        <end position="218"/>
    </location>
</feature>